<dbReference type="InterPro" id="IPR033693">
    <property type="entry name" value="PGPEP1_Glu_AS"/>
</dbReference>
<dbReference type="Pfam" id="PF01470">
    <property type="entry name" value="Peptidase_C15"/>
    <property type="match status" value="1"/>
</dbReference>
<dbReference type="InterPro" id="IPR016125">
    <property type="entry name" value="Peptidase_C15-like"/>
</dbReference>
<proteinExistence type="inferred from homology"/>
<comment type="function">
    <text evidence="2 9">Removes 5-oxoproline from various penultimate amino acid residues except L-proline.</text>
</comment>
<dbReference type="Proteomes" id="UP001320513">
    <property type="component" value="Unassembled WGS sequence"/>
</dbReference>
<dbReference type="PANTHER" id="PTHR23402:SF1">
    <property type="entry name" value="PYROGLUTAMYL-PEPTIDASE I"/>
    <property type="match status" value="1"/>
</dbReference>
<dbReference type="PROSITE" id="PS01333">
    <property type="entry name" value="PYRASE_GLU"/>
    <property type="match status" value="1"/>
</dbReference>
<dbReference type="PROSITE" id="PS01334">
    <property type="entry name" value="PYRASE_CYS"/>
    <property type="match status" value="1"/>
</dbReference>
<evidence type="ECO:0000256" key="10">
    <source>
        <dbReference type="PROSITE-ProRule" id="PRU10076"/>
    </source>
</evidence>
<evidence type="ECO:0000313" key="13">
    <source>
        <dbReference type="Proteomes" id="UP001320513"/>
    </source>
</evidence>
<dbReference type="Gene3D" id="3.40.630.20">
    <property type="entry name" value="Peptidase C15, pyroglutamyl peptidase I-like"/>
    <property type="match status" value="1"/>
</dbReference>
<evidence type="ECO:0000256" key="3">
    <source>
        <dbReference type="ARBA" id="ARBA00004496"/>
    </source>
</evidence>
<gene>
    <name evidence="9" type="primary">pcp</name>
    <name evidence="12" type="ORF">AUC61_09430</name>
</gene>
<dbReference type="InterPro" id="IPR033694">
    <property type="entry name" value="PGPEP1_Cys_AS"/>
</dbReference>
<feature type="active site" evidence="9 11">
    <location>
        <position position="147"/>
    </location>
</feature>
<dbReference type="PRINTS" id="PR00706">
    <property type="entry name" value="PYROGLUPTASE"/>
</dbReference>
<evidence type="ECO:0000256" key="7">
    <source>
        <dbReference type="ARBA" id="ARBA00022801"/>
    </source>
</evidence>
<evidence type="ECO:0000256" key="6">
    <source>
        <dbReference type="ARBA" id="ARBA00022670"/>
    </source>
</evidence>
<keyword evidence="8 9" id="KW-0788">Thiol protease</keyword>
<accession>A0ABS9ZGL6</accession>
<dbReference type="NCBIfam" id="NF009676">
    <property type="entry name" value="PRK13197.1"/>
    <property type="match status" value="1"/>
</dbReference>
<reference evidence="12 13" key="1">
    <citation type="submission" date="2015-12" db="EMBL/GenBank/DDBJ databases">
        <title>Phylogenomics in the description of a new species in the Pseudomonas syringae group.</title>
        <authorList>
            <person name="Busquets A."/>
            <person name="Gomila M."/>
            <person name="Beiki F."/>
            <person name="Rahimian H."/>
            <person name="Mulet M."/>
            <person name="Sanchez D."/>
            <person name="Garcia-Valdes E."/>
            <person name="Lalucat J."/>
        </authorList>
    </citation>
    <scope>NUCLEOTIDE SEQUENCE [LARGE SCALE GENOMIC DNA]</scope>
    <source>
        <strain evidence="12 13">S25</strain>
    </source>
</reference>
<comment type="catalytic activity">
    <reaction evidence="1 9 10">
        <text>Release of an N-terminal pyroglutamyl group from a polypeptide, the second amino acid generally not being Pro.</text>
        <dbReference type="EC" id="3.4.19.3"/>
    </reaction>
</comment>
<dbReference type="EC" id="3.4.19.3" evidence="9"/>
<sequence>MHVSKTVLLTGFEPFDGEAINPAWEAVKALDGVEVVPGYHIVSRQLPCVFNLSLKALEQTLQALRPSLVIAVGQAGGRLDISLERVAINLDDARIPDNAGQQPIDSAVIEHGPAAYFSTLPLKAMLLALRENGVPASVSQTAGTFVCNHVFYGLMHLLRDYSSMVRAGFVHIPYLPQQAARFPGTPSMSAEQVTAALRQMVVTALDVKEDVAVSAGALH</sequence>
<evidence type="ECO:0000256" key="2">
    <source>
        <dbReference type="ARBA" id="ARBA00002280"/>
    </source>
</evidence>
<keyword evidence="7 9" id="KW-0378">Hydrolase</keyword>
<dbReference type="PANTHER" id="PTHR23402">
    <property type="entry name" value="PROTEASE FAMILY C15 PYROGLUTAMYL-PEPTIDASE I-RELATED"/>
    <property type="match status" value="1"/>
</dbReference>
<organism evidence="12 13">
    <name type="scientific">Pseudomonas maioricensis</name>
    <dbReference type="NCBI Taxonomy" id="1766623"/>
    <lineage>
        <taxon>Bacteria</taxon>
        <taxon>Pseudomonadati</taxon>
        <taxon>Pseudomonadota</taxon>
        <taxon>Gammaproteobacteria</taxon>
        <taxon>Pseudomonadales</taxon>
        <taxon>Pseudomonadaceae</taxon>
        <taxon>Pseudomonas</taxon>
    </lineage>
</organism>
<comment type="subunit">
    <text evidence="9">Homotetramer.</text>
</comment>
<evidence type="ECO:0000256" key="5">
    <source>
        <dbReference type="ARBA" id="ARBA00022490"/>
    </source>
</evidence>
<comment type="similarity">
    <text evidence="4 9">Belongs to the peptidase C15 family.</text>
</comment>
<feature type="active site" evidence="9">
    <location>
        <position position="171"/>
    </location>
</feature>
<evidence type="ECO:0000256" key="8">
    <source>
        <dbReference type="ARBA" id="ARBA00022807"/>
    </source>
</evidence>
<dbReference type="HAMAP" id="MF_00417">
    <property type="entry name" value="Pyrrolid_peptidase"/>
    <property type="match status" value="1"/>
</dbReference>
<dbReference type="InterPro" id="IPR029762">
    <property type="entry name" value="PGP-I_bact-type"/>
</dbReference>
<comment type="subcellular location">
    <subcellularLocation>
        <location evidence="3 9">Cytoplasm</location>
    </subcellularLocation>
</comment>
<evidence type="ECO:0000256" key="9">
    <source>
        <dbReference type="HAMAP-Rule" id="MF_00417"/>
    </source>
</evidence>
<evidence type="ECO:0000256" key="11">
    <source>
        <dbReference type="PROSITE-ProRule" id="PRU10077"/>
    </source>
</evidence>
<evidence type="ECO:0000256" key="4">
    <source>
        <dbReference type="ARBA" id="ARBA00006641"/>
    </source>
</evidence>
<evidence type="ECO:0000313" key="12">
    <source>
        <dbReference type="EMBL" id="MCI8209756.1"/>
    </source>
</evidence>
<protein>
    <recommendedName>
        <fullName evidence="9">Pyrrolidone-carboxylate peptidase</fullName>
        <ecNumber evidence="9">3.4.19.3</ecNumber>
    </recommendedName>
    <alternativeName>
        <fullName evidence="9">5-oxoprolyl-peptidase</fullName>
    </alternativeName>
    <alternativeName>
        <fullName evidence="9">Pyroglutamyl-peptidase I</fullName>
        <shortName evidence="9">PGP-I</shortName>
        <shortName evidence="9">Pyrase</shortName>
    </alternativeName>
</protein>
<dbReference type="EMBL" id="LOHG01000005">
    <property type="protein sequence ID" value="MCI8209756.1"/>
    <property type="molecule type" value="Genomic_DNA"/>
</dbReference>
<dbReference type="SUPFAM" id="SSF53182">
    <property type="entry name" value="Pyrrolidone carboxyl peptidase (pyroglutamate aminopeptidase)"/>
    <property type="match status" value="1"/>
</dbReference>
<keyword evidence="5 9" id="KW-0963">Cytoplasm</keyword>
<dbReference type="InterPro" id="IPR000816">
    <property type="entry name" value="Peptidase_C15"/>
</dbReference>
<evidence type="ECO:0000256" key="1">
    <source>
        <dbReference type="ARBA" id="ARBA00001770"/>
    </source>
</evidence>
<dbReference type="NCBIfam" id="TIGR00504">
    <property type="entry name" value="pyro_pdase"/>
    <property type="match status" value="1"/>
</dbReference>
<dbReference type="PIRSF" id="PIRSF015592">
    <property type="entry name" value="Prld-crbxl_pptds"/>
    <property type="match status" value="1"/>
</dbReference>
<feature type="active site" evidence="9 10">
    <location>
        <position position="84"/>
    </location>
</feature>
<name>A0ABS9ZGL6_9PSED</name>
<keyword evidence="13" id="KW-1185">Reference proteome</keyword>
<keyword evidence="6 9" id="KW-0645">Protease</keyword>
<dbReference type="InterPro" id="IPR036440">
    <property type="entry name" value="Peptidase_C15-like_sf"/>
</dbReference>
<comment type="caution">
    <text evidence="12">The sequence shown here is derived from an EMBL/GenBank/DDBJ whole genome shotgun (WGS) entry which is preliminary data.</text>
</comment>
<dbReference type="CDD" id="cd00501">
    <property type="entry name" value="Peptidase_C15"/>
    <property type="match status" value="1"/>
</dbReference>